<geneLocation type="chloroplast" evidence="9"/>
<dbReference type="PANTHER" id="PTHR43033">
    <property type="entry name" value="TRNA(ILE)-LYSIDINE SYNTHASE-RELATED"/>
    <property type="match status" value="1"/>
</dbReference>
<proteinExistence type="inferred from homology"/>
<keyword evidence="4 6" id="KW-0067">ATP-binding</keyword>
<dbReference type="PANTHER" id="PTHR43033:SF1">
    <property type="entry name" value="TRNA(ILE)-LYSIDINE SYNTHASE-RELATED"/>
    <property type="match status" value="1"/>
</dbReference>
<evidence type="ECO:0000256" key="3">
    <source>
        <dbReference type="ARBA" id="ARBA00022741"/>
    </source>
</evidence>
<accession>A0A191T6Q0</accession>
<sequence>MLYHLSYLGFYFYSTIVFCISSTDLLKISKEFVMRWIFFIQKLNQVLVERGLAIESQSMLIAVSGGQDSACLFQAIRILCPFWKWNLAIVSCDHAWFDLKSKSCSQISQLAWCSRIKYYQSITPRRVIGEAKARSWRYESFARIGRAHNYSQIFTGHTASDRAETLLYTIFRGSSQGGLSSLSWQRKLAFGVFLSRPMLIITRSQSTMICKKENFCITLDPSNQRYEWHRGRIRRRILPYLRRYFNPKADQMLCQLAELAHAEACYLTALCKNLEFKFCLQNFVCLPVSLQRRLLFFYFKREKIRQTFFSIEMARFSFLS</sequence>
<dbReference type="HAMAP" id="MF_01161">
    <property type="entry name" value="tRNA_Ile_lys_synt"/>
    <property type="match status" value="1"/>
</dbReference>
<dbReference type="CDD" id="cd01992">
    <property type="entry name" value="TilS_N"/>
    <property type="match status" value="1"/>
</dbReference>
<dbReference type="SUPFAM" id="SSF52402">
    <property type="entry name" value="Adenine nucleotide alpha hydrolases-like"/>
    <property type="match status" value="1"/>
</dbReference>
<evidence type="ECO:0000256" key="5">
    <source>
        <dbReference type="ARBA" id="ARBA00048539"/>
    </source>
</evidence>
<protein>
    <recommendedName>
        <fullName evidence="6">tRNA(Ile)-lysidine synthase, chloroplastic</fullName>
        <ecNumber evidence="6">6.3.4.19</ecNumber>
    </recommendedName>
    <alternativeName>
        <fullName evidence="6">tRNA(Ile)-2-lysyl-cytidine synthase</fullName>
    </alternativeName>
    <alternativeName>
        <fullName evidence="6">tRNA(Ile)-lysidine synthetase</fullName>
    </alternativeName>
</protein>
<keyword evidence="3 6" id="KW-0547">Nucleotide-binding</keyword>
<dbReference type="AlphaFoldDB" id="A0A191T6Q0"/>
<comment type="catalytic activity">
    <reaction evidence="5 6">
        <text>cytidine(34) in tRNA(Ile2) + L-lysine + ATP = lysidine(34) in tRNA(Ile2) + AMP + diphosphate + H(+)</text>
        <dbReference type="Rhea" id="RHEA:43744"/>
        <dbReference type="Rhea" id="RHEA-COMP:10625"/>
        <dbReference type="Rhea" id="RHEA-COMP:10670"/>
        <dbReference type="ChEBI" id="CHEBI:15378"/>
        <dbReference type="ChEBI" id="CHEBI:30616"/>
        <dbReference type="ChEBI" id="CHEBI:32551"/>
        <dbReference type="ChEBI" id="CHEBI:33019"/>
        <dbReference type="ChEBI" id="CHEBI:82748"/>
        <dbReference type="ChEBI" id="CHEBI:83665"/>
        <dbReference type="ChEBI" id="CHEBI:456215"/>
        <dbReference type="EC" id="6.3.4.19"/>
    </reaction>
</comment>
<dbReference type="Pfam" id="PF01171">
    <property type="entry name" value="ATP_bind_3"/>
    <property type="match status" value="1"/>
</dbReference>
<dbReference type="GO" id="GO:0005524">
    <property type="term" value="F:ATP binding"/>
    <property type="evidence" value="ECO:0007669"/>
    <property type="project" value="UniProtKB-UniRule"/>
</dbReference>
<dbReference type="InterPro" id="IPR014729">
    <property type="entry name" value="Rossmann-like_a/b/a_fold"/>
</dbReference>
<name>A0A191T6Q0_9VIRI</name>
<organism evidence="9">
    <name type="scientific">Klebsormidium sp. SAG 51.86</name>
    <dbReference type="NCBI Taxonomy" id="1856625"/>
    <lineage>
        <taxon>Eukaryota</taxon>
        <taxon>Viridiplantae</taxon>
        <taxon>Streptophyta</taxon>
        <taxon>Klebsormidiophyceae</taxon>
        <taxon>Klebsormidiales</taxon>
        <taxon>Klebsormidiaceae</taxon>
        <taxon>Klebsormidium</taxon>
    </lineage>
</organism>
<dbReference type="Gene3D" id="3.40.50.620">
    <property type="entry name" value="HUPs"/>
    <property type="match status" value="1"/>
</dbReference>
<dbReference type="EC" id="6.3.4.19" evidence="6"/>
<keyword evidence="2 6" id="KW-0819">tRNA processing</keyword>
<dbReference type="GO" id="GO:0032267">
    <property type="term" value="F:tRNA(Ile)-lysidine synthase activity"/>
    <property type="evidence" value="ECO:0007669"/>
    <property type="project" value="UniProtKB-EC"/>
</dbReference>
<keyword evidence="1 6" id="KW-0436">Ligase</keyword>
<feature type="transmembrane region" description="Helical" evidence="7">
    <location>
        <begin position="6"/>
        <end position="26"/>
    </location>
</feature>
<dbReference type="InterPro" id="IPR011063">
    <property type="entry name" value="TilS/TtcA_N"/>
</dbReference>
<keyword evidence="7" id="KW-0472">Membrane</keyword>
<gene>
    <name evidence="6 9" type="primary">tilS</name>
</gene>
<comment type="domain">
    <text evidence="6">The N-terminal region contains the highly conserved SGGXDS motif, predicted to be a P-loop motif involved in ATP binding.</text>
</comment>
<evidence type="ECO:0000256" key="2">
    <source>
        <dbReference type="ARBA" id="ARBA00022694"/>
    </source>
</evidence>
<dbReference type="EMBL" id="KU646497">
    <property type="protein sequence ID" value="ANI26075.1"/>
    <property type="molecule type" value="Genomic_DNA"/>
</dbReference>
<keyword evidence="9" id="KW-0934">Plastid</keyword>
<evidence type="ECO:0000259" key="8">
    <source>
        <dbReference type="Pfam" id="PF01171"/>
    </source>
</evidence>
<dbReference type="GO" id="GO:0006400">
    <property type="term" value="P:tRNA modification"/>
    <property type="evidence" value="ECO:0007669"/>
    <property type="project" value="UniProtKB-UniRule"/>
</dbReference>
<evidence type="ECO:0000256" key="7">
    <source>
        <dbReference type="SAM" id="Phobius"/>
    </source>
</evidence>
<evidence type="ECO:0000256" key="4">
    <source>
        <dbReference type="ARBA" id="ARBA00022840"/>
    </source>
</evidence>
<dbReference type="InterPro" id="IPR012094">
    <property type="entry name" value="tRNA_Ile_lys_synt"/>
</dbReference>
<keyword evidence="7" id="KW-0812">Transmembrane</keyword>
<comment type="similarity">
    <text evidence="6">Belongs to the tRNA(Ile)-lysidine synthase family.</text>
</comment>
<comment type="subcellular location">
    <subcellularLocation>
        <location evidence="6">Plastid</location>
        <location evidence="6">Chloroplast</location>
    </subcellularLocation>
</comment>
<evidence type="ECO:0000256" key="6">
    <source>
        <dbReference type="HAMAP-Rule" id="MF_01161"/>
    </source>
</evidence>
<keyword evidence="7" id="KW-1133">Transmembrane helix</keyword>
<feature type="domain" description="tRNA(Ile)-lysidine/2-thiocytidine synthase N-terminal" evidence="8">
    <location>
        <begin position="59"/>
        <end position="235"/>
    </location>
</feature>
<dbReference type="SUPFAM" id="SSF82829">
    <property type="entry name" value="MesJ substrate recognition domain-like"/>
    <property type="match status" value="1"/>
</dbReference>
<evidence type="ECO:0000313" key="9">
    <source>
        <dbReference type="EMBL" id="ANI26075.1"/>
    </source>
</evidence>
<dbReference type="GO" id="GO:0009507">
    <property type="term" value="C:chloroplast"/>
    <property type="evidence" value="ECO:0007669"/>
    <property type="project" value="UniProtKB-SubCell"/>
</dbReference>
<feature type="binding site" evidence="6">
    <location>
        <begin position="64"/>
        <end position="69"/>
    </location>
    <ligand>
        <name>ATP</name>
        <dbReference type="ChEBI" id="CHEBI:30616"/>
    </ligand>
</feature>
<dbReference type="InterPro" id="IPR012795">
    <property type="entry name" value="tRNA_Ile_lys_synt_N"/>
</dbReference>
<keyword evidence="9" id="KW-0150">Chloroplast</keyword>
<reference evidence="9" key="1">
    <citation type="journal article" date="2016" name="Front. Plant Sci.">
        <title>Comparative Chloroplast Genome Analyses of Streptophyte Green Algae Uncover Major Structural Alterations in the Klebsormidiophyceae, Coleochaetophyceae and Zygnematophyceae.</title>
        <authorList>
            <person name="Lemieux C."/>
            <person name="Otis C."/>
            <person name="Turmel M."/>
        </authorList>
    </citation>
    <scope>NUCLEOTIDE SEQUENCE</scope>
</reference>
<dbReference type="NCBIfam" id="TIGR02432">
    <property type="entry name" value="lysidine_TilS_N"/>
    <property type="match status" value="1"/>
</dbReference>
<comment type="function">
    <text evidence="6">Ligates lysine onto the cytidine present at position 34 of the AUA codon-specific tRNA(Ile) that contains the anticodon CAU, in an ATP-dependent manner. Cytidine is converted to lysidine, thus changing the amino acid specificity of the tRNA from methionine to isoleucine.</text>
</comment>
<evidence type="ECO:0000256" key="1">
    <source>
        <dbReference type="ARBA" id="ARBA00022598"/>
    </source>
</evidence>